<comment type="caution">
    <text evidence="1">The sequence shown here is derived from an EMBL/GenBank/DDBJ whole genome shotgun (WGS) entry which is preliminary data.</text>
</comment>
<organism evidence="1 2">
    <name type="scientific">Coptis chinensis</name>
    <dbReference type="NCBI Taxonomy" id="261450"/>
    <lineage>
        <taxon>Eukaryota</taxon>
        <taxon>Viridiplantae</taxon>
        <taxon>Streptophyta</taxon>
        <taxon>Embryophyta</taxon>
        <taxon>Tracheophyta</taxon>
        <taxon>Spermatophyta</taxon>
        <taxon>Magnoliopsida</taxon>
        <taxon>Ranunculales</taxon>
        <taxon>Ranunculaceae</taxon>
        <taxon>Coptidoideae</taxon>
        <taxon>Coptis</taxon>
    </lineage>
</organism>
<gene>
    <name evidence="1" type="ORF">IFM89_008848</name>
</gene>
<proteinExistence type="predicted"/>
<dbReference type="OrthoDB" id="904351at2759"/>
<accession>A0A835HDF8</accession>
<evidence type="ECO:0000313" key="1">
    <source>
        <dbReference type="EMBL" id="KAF9596322.1"/>
    </source>
</evidence>
<protein>
    <submittedName>
        <fullName evidence="1">Uncharacterized protein</fullName>
    </submittedName>
</protein>
<keyword evidence="2" id="KW-1185">Reference proteome</keyword>
<dbReference type="AlphaFoldDB" id="A0A835HDF8"/>
<evidence type="ECO:0000313" key="2">
    <source>
        <dbReference type="Proteomes" id="UP000631114"/>
    </source>
</evidence>
<dbReference type="InterPro" id="IPR011989">
    <property type="entry name" value="ARM-like"/>
</dbReference>
<name>A0A835HDF8_9MAGN</name>
<dbReference type="EMBL" id="JADFTS010000007">
    <property type="protein sequence ID" value="KAF9596322.1"/>
    <property type="molecule type" value="Genomic_DNA"/>
</dbReference>
<dbReference type="Gene3D" id="1.25.10.10">
    <property type="entry name" value="Leucine-rich Repeat Variant"/>
    <property type="match status" value="1"/>
</dbReference>
<reference evidence="1 2" key="1">
    <citation type="submission" date="2020-10" db="EMBL/GenBank/DDBJ databases">
        <title>The Coptis chinensis genome and diversification of protoberbering-type alkaloids.</title>
        <authorList>
            <person name="Wang B."/>
            <person name="Shu S."/>
            <person name="Song C."/>
            <person name="Liu Y."/>
        </authorList>
    </citation>
    <scope>NUCLEOTIDE SEQUENCE [LARGE SCALE GENOMIC DNA]</scope>
    <source>
        <strain evidence="1">HL-2020</strain>
        <tissue evidence="1">Leaf</tissue>
    </source>
</reference>
<sequence>MFFMRVFSNLVDRYYDTYLPFLLKACNDENSYVRQAIVYEIEALSRLNVVIGHPNAMHSDNVMAYDNVVSDLGRYVSFIVRVLMLPRQIFGFHYMFFQSKSGCSCVVKLLANKRSDAVLLGPNNQYLPKIVVVFAEVGYDWSKGAENHNPLATKNYIYLSTYHRKVKSKGNRILDRNNGRK</sequence>
<dbReference type="Proteomes" id="UP000631114">
    <property type="component" value="Unassembled WGS sequence"/>
</dbReference>